<protein>
    <submittedName>
        <fullName evidence="4">D-amino acid dehydrogenase</fullName>
    </submittedName>
</protein>
<dbReference type="InterPro" id="IPR006076">
    <property type="entry name" value="FAD-dep_OxRdtase"/>
</dbReference>
<dbReference type="EMBL" id="JACORT010000003">
    <property type="protein sequence ID" value="MBC5783313.1"/>
    <property type="molecule type" value="Genomic_DNA"/>
</dbReference>
<evidence type="ECO:0000313" key="5">
    <source>
        <dbReference type="Proteomes" id="UP000608513"/>
    </source>
</evidence>
<evidence type="ECO:0000313" key="4">
    <source>
        <dbReference type="EMBL" id="MBC5783313.1"/>
    </source>
</evidence>
<keyword evidence="2" id="KW-0560">Oxidoreductase</keyword>
<dbReference type="GO" id="GO:0005737">
    <property type="term" value="C:cytoplasm"/>
    <property type="evidence" value="ECO:0007669"/>
    <property type="project" value="TreeGrafter"/>
</dbReference>
<evidence type="ECO:0000256" key="1">
    <source>
        <dbReference type="ARBA" id="ARBA00009410"/>
    </source>
</evidence>
<dbReference type="SUPFAM" id="SSF51905">
    <property type="entry name" value="FAD/NAD(P)-binding domain"/>
    <property type="match status" value="1"/>
</dbReference>
<gene>
    <name evidence="4" type="ORF">H8N03_10190</name>
</gene>
<dbReference type="AlphaFoldDB" id="A0A923SBL9"/>
<evidence type="ECO:0000259" key="3">
    <source>
        <dbReference type="Pfam" id="PF01266"/>
    </source>
</evidence>
<dbReference type="GO" id="GO:0055130">
    <property type="term" value="P:D-alanine catabolic process"/>
    <property type="evidence" value="ECO:0007669"/>
    <property type="project" value="TreeGrafter"/>
</dbReference>
<dbReference type="PANTHER" id="PTHR13847:SF280">
    <property type="entry name" value="D-AMINO ACID DEHYDROGENASE"/>
    <property type="match status" value="1"/>
</dbReference>
<dbReference type="InterPro" id="IPR036188">
    <property type="entry name" value="FAD/NAD-bd_sf"/>
</dbReference>
<dbReference type="Gene3D" id="3.50.50.60">
    <property type="entry name" value="FAD/NAD(P)-binding domain"/>
    <property type="match status" value="2"/>
</dbReference>
<dbReference type="Proteomes" id="UP000608513">
    <property type="component" value="Unassembled WGS sequence"/>
</dbReference>
<organism evidence="4 5">
    <name type="scientific">Ramlibacter cellulosilyticus</name>
    <dbReference type="NCBI Taxonomy" id="2764187"/>
    <lineage>
        <taxon>Bacteria</taxon>
        <taxon>Pseudomonadati</taxon>
        <taxon>Pseudomonadota</taxon>
        <taxon>Betaproteobacteria</taxon>
        <taxon>Burkholderiales</taxon>
        <taxon>Comamonadaceae</taxon>
        <taxon>Ramlibacter</taxon>
    </lineage>
</organism>
<dbReference type="Pfam" id="PF01266">
    <property type="entry name" value="DAO"/>
    <property type="match status" value="1"/>
</dbReference>
<dbReference type="GO" id="GO:0008718">
    <property type="term" value="F:D-amino-acid dehydrogenase activity"/>
    <property type="evidence" value="ECO:0007669"/>
    <property type="project" value="TreeGrafter"/>
</dbReference>
<reference evidence="4" key="1">
    <citation type="submission" date="2020-08" db="EMBL/GenBank/DDBJ databases">
        <title>Ramlibacter sp. USB13 16S ribosomal RNA gene genome sequencing and assembly.</title>
        <authorList>
            <person name="Kang M."/>
        </authorList>
    </citation>
    <scope>NUCLEOTIDE SEQUENCE</scope>
    <source>
        <strain evidence="4">USB13</strain>
    </source>
</reference>
<dbReference type="SUPFAM" id="SSF54373">
    <property type="entry name" value="FAD-linked reductases, C-terminal domain"/>
    <property type="match status" value="1"/>
</dbReference>
<comment type="similarity">
    <text evidence="1">Belongs to the DadA oxidoreductase family.</text>
</comment>
<dbReference type="Gene3D" id="3.30.9.10">
    <property type="entry name" value="D-Amino Acid Oxidase, subunit A, domain 2"/>
    <property type="match status" value="1"/>
</dbReference>
<sequence>MKIAIVGAGIIGVTTAYELTADGHEVTVFERHGAAALETSFANAGVVAPGYVTPWAAPGMTGKVARYLFSRHAPVRVCWPLAAHEVRWMMRWRRACDLETYLANRSRLQRLAFYSRMRLGRLTEDLQLEYDRSQGYMVLLRSEKDRKLVQPGLQVLRDAGVKFQEVDAATARTLEPALNPDTDFAGAIHLPDDEVGNCRQFALLLKNQTQALGARFEFNCSVAPLDTAQPTVLRITRGDDAVPVTQRFDAVVVCSGMASAQLLRPVGLRVPLAAVHGYSISAPIREPLNAPRSGVMDDRYKVAISRLGNRVRVAGSAEIGGQPNHKRPAAIQTLYKVLHDWFPGAAQLANTGAAVQEWKGARPMLPDGPPVLGATGIPGVWINIGHGSSGWALACGSARAVADLMGARAPEVDLEGLGVERLTA</sequence>
<dbReference type="PANTHER" id="PTHR13847">
    <property type="entry name" value="SARCOSINE DEHYDROGENASE-RELATED"/>
    <property type="match status" value="1"/>
</dbReference>
<dbReference type="GO" id="GO:0005886">
    <property type="term" value="C:plasma membrane"/>
    <property type="evidence" value="ECO:0007669"/>
    <property type="project" value="TreeGrafter"/>
</dbReference>
<feature type="domain" description="FAD dependent oxidoreductase" evidence="3">
    <location>
        <begin position="2"/>
        <end position="404"/>
    </location>
</feature>
<comment type="caution">
    <text evidence="4">The sequence shown here is derived from an EMBL/GenBank/DDBJ whole genome shotgun (WGS) entry which is preliminary data.</text>
</comment>
<name>A0A923SBL9_9BURK</name>
<keyword evidence="5" id="KW-1185">Reference proteome</keyword>
<proteinExistence type="inferred from homology"/>
<accession>A0A923SBL9</accession>
<evidence type="ECO:0000256" key="2">
    <source>
        <dbReference type="ARBA" id="ARBA00023002"/>
    </source>
</evidence>
<dbReference type="RefSeq" id="WP_187076051.1">
    <property type="nucleotide sequence ID" value="NZ_JACORT010000003.1"/>
</dbReference>
<dbReference type="NCBIfam" id="NF001933">
    <property type="entry name" value="PRK00711.1"/>
    <property type="match status" value="1"/>
</dbReference>